<dbReference type="SMART" id="SM01323">
    <property type="entry name" value="YajC"/>
    <property type="match status" value="1"/>
</dbReference>
<dbReference type="Pfam" id="PF02699">
    <property type="entry name" value="YajC"/>
    <property type="match status" value="1"/>
</dbReference>
<evidence type="ECO:0000256" key="2">
    <source>
        <dbReference type="ARBA" id="ARBA00006742"/>
    </source>
</evidence>
<evidence type="ECO:0000256" key="5">
    <source>
        <dbReference type="ARBA" id="ARBA00022475"/>
    </source>
</evidence>
<evidence type="ECO:0000256" key="8">
    <source>
        <dbReference type="ARBA" id="ARBA00022989"/>
    </source>
</evidence>
<evidence type="ECO:0000313" key="13">
    <source>
        <dbReference type="Proteomes" id="UP001597241"/>
    </source>
</evidence>
<keyword evidence="13" id="KW-1185">Reference proteome</keyword>
<keyword evidence="10 11" id="KW-0472">Membrane</keyword>
<reference evidence="13" key="1">
    <citation type="journal article" date="2019" name="Int. J. Syst. Evol. Microbiol.">
        <title>The Global Catalogue of Microorganisms (GCM) 10K type strain sequencing project: providing services to taxonomists for standard genome sequencing and annotation.</title>
        <authorList>
            <consortium name="The Broad Institute Genomics Platform"/>
            <consortium name="The Broad Institute Genome Sequencing Center for Infectious Disease"/>
            <person name="Wu L."/>
            <person name="Ma J."/>
        </authorList>
    </citation>
    <scope>NUCLEOTIDE SEQUENCE [LARGE SCALE GENOMIC DNA]</scope>
    <source>
        <strain evidence="13">CCUG 62221</strain>
    </source>
</reference>
<gene>
    <name evidence="12" type="primary">yajC</name>
    <name evidence="12" type="ORF">ACFQ5N_10715</name>
</gene>
<evidence type="ECO:0000256" key="11">
    <source>
        <dbReference type="SAM" id="Phobius"/>
    </source>
</evidence>
<evidence type="ECO:0000256" key="6">
    <source>
        <dbReference type="ARBA" id="ARBA00022692"/>
    </source>
</evidence>
<evidence type="ECO:0000256" key="7">
    <source>
        <dbReference type="ARBA" id="ARBA00022927"/>
    </source>
</evidence>
<proteinExistence type="inferred from homology"/>
<keyword evidence="7" id="KW-0653">Protein transport</keyword>
<dbReference type="PRINTS" id="PR01853">
    <property type="entry name" value="YAJCTRNLCASE"/>
</dbReference>
<comment type="caution">
    <text evidence="12">The sequence shown here is derived from an EMBL/GenBank/DDBJ whole genome shotgun (WGS) entry which is preliminary data.</text>
</comment>
<accession>A0ABW3WPY4</accession>
<keyword evidence="4" id="KW-0813">Transport</keyword>
<sequence length="106" mass="11922">MYTAIFLQAEGFSIQGMLPFLLMFVVIYLFMIRPQMKKAKNEKKFQAELAKGNKVITTSGIHGKIVDIVDHDNTVVIETGAGKMKFERSAVSMELSKKLQAPVEKK</sequence>
<keyword evidence="9" id="KW-0811">Translocation</keyword>
<evidence type="ECO:0000256" key="10">
    <source>
        <dbReference type="ARBA" id="ARBA00023136"/>
    </source>
</evidence>
<evidence type="ECO:0000256" key="1">
    <source>
        <dbReference type="ARBA" id="ARBA00004162"/>
    </source>
</evidence>
<dbReference type="PANTHER" id="PTHR33909:SF1">
    <property type="entry name" value="SEC TRANSLOCON ACCESSORY COMPLEX SUBUNIT YAJC"/>
    <property type="match status" value="1"/>
</dbReference>
<evidence type="ECO:0000256" key="9">
    <source>
        <dbReference type="ARBA" id="ARBA00023010"/>
    </source>
</evidence>
<dbReference type="NCBIfam" id="TIGR00739">
    <property type="entry name" value="yajC"/>
    <property type="match status" value="1"/>
</dbReference>
<feature type="transmembrane region" description="Helical" evidence="11">
    <location>
        <begin position="12"/>
        <end position="31"/>
    </location>
</feature>
<comment type="similarity">
    <text evidence="2">Belongs to the YajC family.</text>
</comment>
<name>A0ABW3WPY4_9FLAO</name>
<dbReference type="RefSeq" id="WP_386809499.1">
    <property type="nucleotide sequence ID" value="NZ_JBHTMV010000004.1"/>
</dbReference>
<evidence type="ECO:0000313" key="12">
    <source>
        <dbReference type="EMBL" id="MFD1294309.1"/>
    </source>
</evidence>
<dbReference type="PANTHER" id="PTHR33909">
    <property type="entry name" value="SEC TRANSLOCON ACCESSORY COMPLEX SUBUNIT YAJC"/>
    <property type="match status" value="1"/>
</dbReference>
<comment type="subcellular location">
    <subcellularLocation>
        <location evidence="1">Cell membrane</location>
        <topology evidence="1">Single-pass membrane protein</topology>
    </subcellularLocation>
</comment>
<dbReference type="InterPro" id="IPR003849">
    <property type="entry name" value="Preprotein_translocase_YajC"/>
</dbReference>
<dbReference type="EMBL" id="JBHTMV010000004">
    <property type="protein sequence ID" value="MFD1294309.1"/>
    <property type="molecule type" value="Genomic_DNA"/>
</dbReference>
<dbReference type="Proteomes" id="UP001597241">
    <property type="component" value="Unassembled WGS sequence"/>
</dbReference>
<evidence type="ECO:0000256" key="4">
    <source>
        <dbReference type="ARBA" id="ARBA00022448"/>
    </source>
</evidence>
<organism evidence="12 13">
    <name type="scientific">Lutibacter holmesii</name>
    <dbReference type="NCBI Taxonomy" id="1137985"/>
    <lineage>
        <taxon>Bacteria</taxon>
        <taxon>Pseudomonadati</taxon>
        <taxon>Bacteroidota</taxon>
        <taxon>Flavobacteriia</taxon>
        <taxon>Flavobacteriales</taxon>
        <taxon>Flavobacteriaceae</taxon>
        <taxon>Lutibacter</taxon>
    </lineage>
</organism>
<evidence type="ECO:0000256" key="3">
    <source>
        <dbReference type="ARBA" id="ARBA00014962"/>
    </source>
</evidence>
<keyword evidence="8 11" id="KW-1133">Transmembrane helix</keyword>
<keyword evidence="5" id="KW-1003">Cell membrane</keyword>
<keyword evidence="6 11" id="KW-0812">Transmembrane</keyword>
<protein>
    <recommendedName>
        <fullName evidence="3">Sec translocon accessory complex subunit YajC</fullName>
    </recommendedName>
</protein>